<dbReference type="KEGG" id="mmag:MMAD_18790"/>
<feature type="signal peptide" evidence="2">
    <location>
        <begin position="1"/>
        <end position="22"/>
    </location>
</feature>
<feature type="region of interest" description="Disordered" evidence="1">
    <location>
        <begin position="54"/>
        <end position="80"/>
    </location>
</feature>
<dbReference type="Proteomes" id="UP000466517">
    <property type="component" value="Chromosome"/>
</dbReference>
<evidence type="ECO:0000256" key="1">
    <source>
        <dbReference type="SAM" id="MobiDB-lite"/>
    </source>
</evidence>
<evidence type="ECO:0000256" key="2">
    <source>
        <dbReference type="SAM" id="SignalP"/>
    </source>
</evidence>
<name>A0A7I7XD90_9MYCO</name>
<keyword evidence="2" id="KW-0732">Signal</keyword>
<evidence type="ECO:0000313" key="4">
    <source>
        <dbReference type="Proteomes" id="UP000466517"/>
    </source>
</evidence>
<accession>A0A7I7XD90</accession>
<dbReference type="EMBL" id="AP022610">
    <property type="protein sequence ID" value="BBZ27584.1"/>
    <property type="molecule type" value="Genomic_DNA"/>
</dbReference>
<organism evidence="3 4">
    <name type="scientific">Mycolicibacterium madagascariense</name>
    <dbReference type="NCBI Taxonomy" id="212765"/>
    <lineage>
        <taxon>Bacteria</taxon>
        <taxon>Bacillati</taxon>
        <taxon>Actinomycetota</taxon>
        <taxon>Actinomycetes</taxon>
        <taxon>Mycobacteriales</taxon>
        <taxon>Mycobacteriaceae</taxon>
        <taxon>Mycolicibacterium</taxon>
    </lineage>
</organism>
<sequence length="80" mass="7646">MSAKFWWTAAAAATVAITPLVAAPMAAADDSNCAVDNTATVCQSDGSAAIVATPPQVGDGAQNGPYGPAGDTAPVGGNGL</sequence>
<evidence type="ECO:0000313" key="3">
    <source>
        <dbReference type="EMBL" id="BBZ27584.1"/>
    </source>
</evidence>
<keyword evidence="4" id="KW-1185">Reference proteome</keyword>
<protein>
    <submittedName>
        <fullName evidence="3">Uncharacterized protein</fullName>
    </submittedName>
</protein>
<gene>
    <name evidence="3" type="ORF">MMAD_18790</name>
</gene>
<dbReference type="AlphaFoldDB" id="A0A7I7XD90"/>
<reference evidence="3 4" key="1">
    <citation type="journal article" date="2019" name="Emerg. Microbes Infect.">
        <title>Comprehensive subspecies identification of 175 nontuberculous mycobacteria species based on 7547 genomic profiles.</title>
        <authorList>
            <person name="Matsumoto Y."/>
            <person name="Kinjo T."/>
            <person name="Motooka D."/>
            <person name="Nabeya D."/>
            <person name="Jung N."/>
            <person name="Uechi K."/>
            <person name="Horii T."/>
            <person name="Iida T."/>
            <person name="Fujita J."/>
            <person name="Nakamura S."/>
        </authorList>
    </citation>
    <scope>NUCLEOTIDE SEQUENCE [LARGE SCALE GENOMIC DNA]</scope>
    <source>
        <strain evidence="3 4">JCM 13574</strain>
    </source>
</reference>
<proteinExistence type="predicted"/>
<dbReference type="RefSeq" id="WP_163735637.1">
    <property type="nucleotide sequence ID" value="NZ_AP022610.1"/>
</dbReference>
<feature type="chain" id="PRO_5038875739" evidence="2">
    <location>
        <begin position="23"/>
        <end position="80"/>
    </location>
</feature>